<evidence type="ECO:0000313" key="6">
    <source>
        <dbReference type="EMBL" id="GAA4013424.1"/>
    </source>
</evidence>
<evidence type="ECO:0000259" key="5">
    <source>
        <dbReference type="SMART" id="SM00893"/>
    </source>
</evidence>
<dbReference type="Pfam" id="PF00766">
    <property type="entry name" value="ETF_alpha"/>
    <property type="match status" value="1"/>
</dbReference>
<dbReference type="SUPFAM" id="SSF52402">
    <property type="entry name" value="Adenine nucleotide alpha hydrolases-like"/>
    <property type="match status" value="1"/>
</dbReference>
<comment type="function">
    <text evidence="4">The electron transfer flavoprotein serves as a specific electron acceptor for other dehydrogenases. It transfers the electrons to the main respiratory chain via ETF-ubiquinone oxidoreductase (ETF dehydrogenase).</text>
</comment>
<dbReference type="Proteomes" id="UP001500456">
    <property type="component" value="Unassembled WGS sequence"/>
</dbReference>
<evidence type="ECO:0000313" key="7">
    <source>
        <dbReference type="Proteomes" id="UP001500456"/>
    </source>
</evidence>
<comment type="similarity">
    <text evidence="2">Belongs to the ETF alpha-subunit/FixB family.</text>
</comment>
<dbReference type="Gene3D" id="3.40.50.1220">
    <property type="entry name" value="TPP-binding domain"/>
    <property type="match status" value="1"/>
</dbReference>
<evidence type="ECO:0000256" key="4">
    <source>
        <dbReference type="ARBA" id="ARBA00025649"/>
    </source>
</evidence>
<evidence type="ECO:0000256" key="2">
    <source>
        <dbReference type="ARBA" id="ARBA00005817"/>
    </source>
</evidence>
<evidence type="ECO:0000256" key="1">
    <source>
        <dbReference type="ARBA" id="ARBA00001974"/>
    </source>
</evidence>
<dbReference type="PANTHER" id="PTHR43153:SF1">
    <property type="entry name" value="ELECTRON TRANSFER FLAVOPROTEIN SUBUNIT ALPHA, MITOCHONDRIAL"/>
    <property type="match status" value="1"/>
</dbReference>
<dbReference type="Gene3D" id="3.40.50.620">
    <property type="entry name" value="HUPs"/>
    <property type="match status" value="1"/>
</dbReference>
<organism evidence="6 7">
    <name type="scientific">Streptomyces plumbiresistens</name>
    <dbReference type="NCBI Taxonomy" id="511811"/>
    <lineage>
        <taxon>Bacteria</taxon>
        <taxon>Bacillati</taxon>
        <taxon>Actinomycetota</taxon>
        <taxon>Actinomycetes</taxon>
        <taxon>Kitasatosporales</taxon>
        <taxon>Streptomycetaceae</taxon>
        <taxon>Streptomyces</taxon>
    </lineage>
</organism>
<sequence length="331" mass="34518">MSAASTEVWVVVVPAARQTEAVSAELLGEAKRLAGGGTVRALVVGHDVEAEGAALARWGAASVLLVDDPRLVTYQPERFARVIASAVRTEDVTAVLFAGTVLGSDLGARVGNELGRRFHGGCVNFELAGDKIKTVRSVDEGRHHQVELADGKPYLLSLVPDTVGTGAPAPVRVTVEKVEVEVEDGPTALQDLGFIEADPRTMDILDADLVVAGGRGVGSTEGFAALKEVADHLGASIGASRPAVEAGWAPYERQVGQTGRVVRPKLYLAFGISGAPQHLAGMREAETIITVNSDPAAPIHGVATLAVECDLHEVLTALAARLRAREKGARG</sequence>
<dbReference type="InterPro" id="IPR014730">
    <property type="entry name" value="ETF_a/b_N"/>
</dbReference>
<comment type="subunit">
    <text evidence="3">Heterodimer of an alpha and a beta subunit.</text>
</comment>
<comment type="caution">
    <text evidence="6">The sequence shown here is derived from an EMBL/GenBank/DDBJ whole genome shotgun (WGS) entry which is preliminary data.</text>
</comment>
<dbReference type="PIRSF" id="PIRSF000089">
    <property type="entry name" value="Electra_flavoP_a"/>
    <property type="match status" value="1"/>
</dbReference>
<reference evidence="7" key="1">
    <citation type="journal article" date="2019" name="Int. J. Syst. Evol. Microbiol.">
        <title>The Global Catalogue of Microorganisms (GCM) 10K type strain sequencing project: providing services to taxonomists for standard genome sequencing and annotation.</title>
        <authorList>
            <consortium name="The Broad Institute Genomics Platform"/>
            <consortium name="The Broad Institute Genome Sequencing Center for Infectious Disease"/>
            <person name="Wu L."/>
            <person name="Ma J."/>
        </authorList>
    </citation>
    <scope>NUCLEOTIDE SEQUENCE [LARGE SCALE GENOMIC DNA]</scope>
    <source>
        <strain evidence="7">JCM 16924</strain>
    </source>
</reference>
<dbReference type="InterPro" id="IPR014731">
    <property type="entry name" value="ETF_asu_C"/>
</dbReference>
<name>A0ABP7SM77_9ACTN</name>
<dbReference type="InterPro" id="IPR001308">
    <property type="entry name" value="ETF_a/FixB"/>
</dbReference>
<comment type="cofactor">
    <cofactor evidence="1">
        <name>FAD</name>
        <dbReference type="ChEBI" id="CHEBI:57692"/>
    </cofactor>
</comment>
<dbReference type="PANTHER" id="PTHR43153">
    <property type="entry name" value="ELECTRON TRANSFER FLAVOPROTEIN ALPHA"/>
    <property type="match status" value="1"/>
</dbReference>
<keyword evidence="7" id="KW-1185">Reference proteome</keyword>
<gene>
    <name evidence="6" type="ORF">GCM10022232_64610</name>
</gene>
<dbReference type="EMBL" id="BAAAZX010000021">
    <property type="protein sequence ID" value="GAA4013424.1"/>
    <property type="molecule type" value="Genomic_DNA"/>
</dbReference>
<protein>
    <recommendedName>
        <fullName evidence="5">Electron transfer flavoprotein alpha/beta-subunit N-terminal domain-containing protein</fullName>
    </recommendedName>
</protein>
<dbReference type="InterPro" id="IPR014729">
    <property type="entry name" value="Rossmann-like_a/b/a_fold"/>
</dbReference>
<dbReference type="RefSeq" id="WP_345568193.1">
    <property type="nucleotide sequence ID" value="NZ_BAAAZX010000021.1"/>
</dbReference>
<proteinExistence type="inferred from homology"/>
<dbReference type="SUPFAM" id="SSF52467">
    <property type="entry name" value="DHS-like NAD/FAD-binding domain"/>
    <property type="match status" value="1"/>
</dbReference>
<evidence type="ECO:0000256" key="3">
    <source>
        <dbReference type="ARBA" id="ARBA00011355"/>
    </source>
</evidence>
<dbReference type="SMART" id="SM00893">
    <property type="entry name" value="ETF"/>
    <property type="match status" value="1"/>
</dbReference>
<accession>A0ABP7SM77</accession>
<dbReference type="Pfam" id="PF01012">
    <property type="entry name" value="ETF"/>
    <property type="match status" value="1"/>
</dbReference>
<dbReference type="InterPro" id="IPR029035">
    <property type="entry name" value="DHS-like_NAD/FAD-binding_dom"/>
</dbReference>
<feature type="domain" description="Electron transfer flavoprotein alpha/beta-subunit N-terminal" evidence="5">
    <location>
        <begin position="10"/>
        <end position="196"/>
    </location>
</feature>